<protein>
    <recommendedName>
        <fullName evidence="4">Glycosyltransferase 2-like domain-containing protein</fullName>
    </recommendedName>
</protein>
<name>A0A2M6Z4H0_9BACT</name>
<feature type="transmembrane region" description="Helical" evidence="1">
    <location>
        <begin position="29"/>
        <end position="48"/>
    </location>
</feature>
<reference evidence="3" key="1">
    <citation type="submission" date="2017-09" db="EMBL/GenBank/DDBJ databases">
        <title>Depth-based differentiation of microbial function through sediment-hosted aquifers and enrichment of novel symbionts in the deep terrestrial subsurface.</title>
        <authorList>
            <person name="Probst A.J."/>
            <person name="Ladd B."/>
            <person name="Jarett J.K."/>
            <person name="Geller-Mcgrath D.E."/>
            <person name="Sieber C.M.K."/>
            <person name="Emerson J.B."/>
            <person name="Anantharaman K."/>
            <person name="Thomas B.C."/>
            <person name="Malmstrom R."/>
            <person name="Stieglmeier M."/>
            <person name="Klingl A."/>
            <person name="Woyke T."/>
            <person name="Ryan C.M."/>
            <person name="Banfield J.F."/>
        </authorList>
    </citation>
    <scope>NUCLEOTIDE SEQUENCE [LARGE SCALE GENOMIC DNA]</scope>
</reference>
<evidence type="ECO:0000313" key="3">
    <source>
        <dbReference type="Proteomes" id="UP000228777"/>
    </source>
</evidence>
<feature type="transmembrane region" description="Helical" evidence="1">
    <location>
        <begin position="472"/>
        <end position="495"/>
    </location>
</feature>
<keyword evidence="1" id="KW-1133">Transmembrane helix</keyword>
<feature type="transmembrane region" description="Helical" evidence="1">
    <location>
        <begin position="429"/>
        <end position="452"/>
    </location>
</feature>
<feature type="transmembrane region" description="Helical" evidence="1">
    <location>
        <begin position="54"/>
        <end position="73"/>
    </location>
</feature>
<gene>
    <name evidence="2" type="ORF">COS93_00175</name>
</gene>
<evidence type="ECO:0008006" key="4">
    <source>
        <dbReference type="Google" id="ProtNLM"/>
    </source>
</evidence>
<sequence>MERDYINYGDRASEIENPKERKIYRSLELLPGFLNLITLIFAFLFSFFRPVWVAIFIILFTLFFVFNTGYLSYHQIICLLKVRKNLKINFLAKLKKIKNWQNIFHLIILPMYKEEVGIVNETFSALKNCDYPKEKLMVILAVEEKGGEEVKKVAKTIKQKYDNSFYRLKIIFHPKNLEGEIAGKGANTAYAGEIAKKEIIDKEKISYQNVIVSIFDIDTRVYPQYFAVLTYNYLTCKNPLKSSFQPIPVYNNNIWEAPSLTRIISVSNTFWQMIQQERPEQLVTYSSHSMPFEAFIKIGYPKNVVSDDSRIFWKSFFYFNGDYQVVPLYYPVSMDVVTALTLMRTLINQYKQQRRWAWGCTEIPYIFLGFLKNKKIYQWKKFFYSLILSYGFWSWACMSLLILFLGWLPWLVGGEEFKISLLSYNLPRLTGRILTIGMFGMVCGTITSAFFLPPKPRHISWFKSFTMNIQWLFLPLTLVVFGAFPALDASIRLMFGKYMGFWCTPKGRAKKLKN</sequence>
<dbReference type="AlphaFoldDB" id="A0A2M6Z4H0"/>
<dbReference type="PANTHER" id="PTHR36851">
    <property type="entry name" value="UNNAMED PRODUCT"/>
    <property type="match status" value="1"/>
</dbReference>
<dbReference type="Proteomes" id="UP000228777">
    <property type="component" value="Unassembled WGS sequence"/>
</dbReference>
<organism evidence="2 3">
    <name type="scientific">bacterium (Candidatus Gribaldobacteria) CG07_land_8_20_14_0_80_33_18</name>
    <dbReference type="NCBI Taxonomy" id="2014272"/>
    <lineage>
        <taxon>Bacteria</taxon>
        <taxon>Candidatus Gribaldobacteria</taxon>
    </lineage>
</organism>
<dbReference type="Gene3D" id="3.90.550.10">
    <property type="entry name" value="Spore Coat Polysaccharide Biosynthesis Protein SpsA, Chain A"/>
    <property type="match status" value="1"/>
</dbReference>
<keyword evidence="1" id="KW-0472">Membrane</keyword>
<dbReference type="InterPro" id="IPR029044">
    <property type="entry name" value="Nucleotide-diphossugar_trans"/>
</dbReference>
<evidence type="ECO:0000313" key="2">
    <source>
        <dbReference type="EMBL" id="PIU47272.1"/>
    </source>
</evidence>
<dbReference type="SUPFAM" id="SSF53448">
    <property type="entry name" value="Nucleotide-diphospho-sugar transferases"/>
    <property type="match status" value="1"/>
</dbReference>
<dbReference type="EMBL" id="PEWP01000006">
    <property type="protein sequence ID" value="PIU47272.1"/>
    <property type="molecule type" value="Genomic_DNA"/>
</dbReference>
<feature type="transmembrane region" description="Helical" evidence="1">
    <location>
        <begin position="382"/>
        <end position="409"/>
    </location>
</feature>
<keyword evidence="1" id="KW-0812">Transmembrane</keyword>
<evidence type="ECO:0000256" key="1">
    <source>
        <dbReference type="SAM" id="Phobius"/>
    </source>
</evidence>
<dbReference type="PANTHER" id="PTHR36851:SF1">
    <property type="entry name" value="GLYCO_TRANS_2-LIKE DOMAIN-CONTAINING PROTEIN"/>
    <property type="match status" value="1"/>
</dbReference>
<accession>A0A2M6Z4H0</accession>
<comment type="caution">
    <text evidence="2">The sequence shown here is derived from an EMBL/GenBank/DDBJ whole genome shotgun (WGS) entry which is preliminary data.</text>
</comment>
<proteinExistence type="predicted"/>